<organism evidence="2 3">
    <name type="scientific">Psilocybe cyanescens</name>
    <dbReference type="NCBI Taxonomy" id="93625"/>
    <lineage>
        <taxon>Eukaryota</taxon>
        <taxon>Fungi</taxon>
        <taxon>Dikarya</taxon>
        <taxon>Basidiomycota</taxon>
        <taxon>Agaricomycotina</taxon>
        <taxon>Agaricomycetes</taxon>
        <taxon>Agaricomycetidae</taxon>
        <taxon>Agaricales</taxon>
        <taxon>Agaricineae</taxon>
        <taxon>Strophariaceae</taxon>
        <taxon>Psilocybe</taxon>
    </lineage>
</organism>
<feature type="region of interest" description="Disordered" evidence="1">
    <location>
        <begin position="58"/>
        <end position="94"/>
    </location>
</feature>
<dbReference type="Proteomes" id="UP000283269">
    <property type="component" value="Unassembled WGS sequence"/>
</dbReference>
<comment type="caution">
    <text evidence="2">The sequence shown here is derived from an EMBL/GenBank/DDBJ whole genome shotgun (WGS) entry which is preliminary data.</text>
</comment>
<reference evidence="2 3" key="1">
    <citation type="journal article" date="2018" name="Evol. Lett.">
        <title>Horizontal gene cluster transfer increased hallucinogenic mushroom diversity.</title>
        <authorList>
            <person name="Reynolds H.T."/>
            <person name="Vijayakumar V."/>
            <person name="Gluck-Thaler E."/>
            <person name="Korotkin H.B."/>
            <person name="Matheny P.B."/>
            <person name="Slot J.C."/>
        </authorList>
    </citation>
    <scope>NUCLEOTIDE SEQUENCE [LARGE SCALE GENOMIC DNA]</scope>
    <source>
        <strain evidence="2 3">2631</strain>
    </source>
</reference>
<dbReference type="AlphaFoldDB" id="A0A409XUL6"/>
<evidence type="ECO:0000313" key="2">
    <source>
        <dbReference type="EMBL" id="PPQ94513.1"/>
    </source>
</evidence>
<sequence length="94" mass="10796">MFHRTFPPPQSQQHTIRHPTDPSQHPVPPFAAHSAPPPSPVLLHTPPPIILCQRVQSNTNQPCPHHKDKNRNWNRAPRTTSLVTPPPQRLQWRI</sequence>
<accession>A0A409XUL6</accession>
<name>A0A409XUL6_PSICY</name>
<evidence type="ECO:0000313" key="3">
    <source>
        <dbReference type="Proteomes" id="UP000283269"/>
    </source>
</evidence>
<dbReference type="InParanoid" id="A0A409XUL6"/>
<gene>
    <name evidence="2" type="ORF">CVT25_014168</name>
</gene>
<feature type="compositionally biased region" description="Pro residues" evidence="1">
    <location>
        <begin position="1"/>
        <end position="10"/>
    </location>
</feature>
<evidence type="ECO:0000256" key="1">
    <source>
        <dbReference type="SAM" id="MobiDB-lite"/>
    </source>
</evidence>
<protein>
    <submittedName>
        <fullName evidence="2">Uncharacterized protein</fullName>
    </submittedName>
</protein>
<feature type="region of interest" description="Disordered" evidence="1">
    <location>
        <begin position="1"/>
        <end position="46"/>
    </location>
</feature>
<feature type="compositionally biased region" description="Pro residues" evidence="1">
    <location>
        <begin position="25"/>
        <end position="46"/>
    </location>
</feature>
<proteinExistence type="predicted"/>
<dbReference type="EMBL" id="NHYD01000325">
    <property type="protein sequence ID" value="PPQ94513.1"/>
    <property type="molecule type" value="Genomic_DNA"/>
</dbReference>
<keyword evidence="3" id="KW-1185">Reference proteome</keyword>